<proteinExistence type="predicted"/>
<gene>
    <name evidence="1" type="primary">RASEF</name>
</gene>
<reference evidence="1" key="1">
    <citation type="journal article" date="2013" name="PLoS ONE">
        <title>Direct detection of alternative open reading frames translation products in human significantly expands the proteome.</title>
        <authorList>
            <person name="Vanderperre B."/>
            <person name="Lucier J.-F."/>
            <person name="Motard J."/>
            <person name="Tremblay G."/>
            <person name="Vanderperre S."/>
            <person name="Wisztorski M."/>
            <person name="Salzet M."/>
            <person name="Boisvert F.-M."/>
            <person name="Roucou X."/>
        </authorList>
    </citation>
    <scope>NUCLEOTIDE SEQUENCE</scope>
</reference>
<dbReference type="AlphaFoldDB" id="L8ECN1"/>
<evidence type="ECO:0000313" key="1">
    <source>
        <dbReference type="EMBL" id="CCQ43857.1"/>
    </source>
</evidence>
<dbReference type="OrthoDB" id="9879408at2759"/>
<dbReference type="ChiTaRS" id="RASEF">
    <property type="organism name" value="human"/>
</dbReference>
<dbReference type="EMBL" id="HF584360">
    <property type="protein sequence ID" value="CCQ43857.1"/>
    <property type="molecule type" value="Genomic_DNA"/>
</dbReference>
<name>L8ECN1_HUMAN</name>
<accession>L8ECN1</accession>
<sequence>MTGHPALPMWMRTVTPWPSVILCRGQIVKLTACLKAASTAACLP</sequence>
<protein>
    <submittedName>
        <fullName evidence="1">Alternative protein RASEF</fullName>
    </submittedName>
</protein>
<organism evidence="1">
    <name type="scientific">Homo sapiens</name>
    <name type="common">Human</name>
    <dbReference type="NCBI Taxonomy" id="9606"/>
    <lineage>
        <taxon>Eukaryota</taxon>
        <taxon>Metazoa</taxon>
        <taxon>Chordata</taxon>
        <taxon>Craniata</taxon>
        <taxon>Vertebrata</taxon>
        <taxon>Euteleostomi</taxon>
        <taxon>Mammalia</taxon>
        <taxon>Eutheria</taxon>
        <taxon>Euarchontoglires</taxon>
        <taxon>Primates</taxon>
        <taxon>Haplorrhini</taxon>
        <taxon>Catarrhini</taxon>
        <taxon>Hominidae</taxon>
        <taxon>Homo</taxon>
    </lineage>
</organism>